<gene>
    <name evidence="1" type="ORF">AQUCO_00500125v1</name>
</gene>
<dbReference type="InParanoid" id="A0A2G5EQH0"/>
<name>A0A2G5EQH0_AQUCA</name>
<dbReference type="AlphaFoldDB" id="A0A2G5EQH0"/>
<dbReference type="Proteomes" id="UP000230069">
    <property type="component" value="Unassembled WGS sequence"/>
</dbReference>
<reference evidence="1 2" key="1">
    <citation type="submission" date="2017-09" db="EMBL/GenBank/DDBJ databases">
        <title>WGS assembly of Aquilegia coerulea Goldsmith.</title>
        <authorList>
            <person name="Hodges S."/>
            <person name="Kramer E."/>
            <person name="Nordborg M."/>
            <person name="Tomkins J."/>
            <person name="Borevitz J."/>
            <person name="Derieg N."/>
            <person name="Yan J."/>
            <person name="Mihaltcheva S."/>
            <person name="Hayes R.D."/>
            <person name="Rokhsar D."/>
        </authorList>
    </citation>
    <scope>NUCLEOTIDE SEQUENCE [LARGE SCALE GENOMIC DNA]</scope>
    <source>
        <strain evidence="2">cv. Goldsmith</strain>
    </source>
</reference>
<accession>A0A2G5EQH0</accession>
<dbReference type="EMBL" id="KZ305022">
    <property type="protein sequence ID" value="PIA57979.1"/>
    <property type="molecule type" value="Genomic_DNA"/>
</dbReference>
<protein>
    <submittedName>
        <fullName evidence="1">Uncharacterized protein</fullName>
    </submittedName>
</protein>
<evidence type="ECO:0000313" key="2">
    <source>
        <dbReference type="Proteomes" id="UP000230069"/>
    </source>
</evidence>
<sequence length="67" mass="7726">MLNFILRYIDRLDPNPEPYQFFLLVQKVLFKMFTACLHANCATLHLPTCSCSCAHSIHKPLKTCLQS</sequence>
<keyword evidence="2" id="KW-1185">Reference proteome</keyword>
<proteinExistence type="predicted"/>
<organism evidence="1 2">
    <name type="scientific">Aquilegia coerulea</name>
    <name type="common">Rocky mountain columbine</name>
    <dbReference type="NCBI Taxonomy" id="218851"/>
    <lineage>
        <taxon>Eukaryota</taxon>
        <taxon>Viridiplantae</taxon>
        <taxon>Streptophyta</taxon>
        <taxon>Embryophyta</taxon>
        <taxon>Tracheophyta</taxon>
        <taxon>Spermatophyta</taxon>
        <taxon>Magnoliopsida</taxon>
        <taxon>Ranunculales</taxon>
        <taxon>Ranunculaceae</taxon>
        <taxon>Thalictroideae</taxon>
        <taxon>Aquilegia</taxon>
    </lineage>
</organism>
<evidence type="ECO:0000313" key="1">
    <source>
        <dbReference type="EMBL" id="PIA57979.1"/>
    </source>
</evidence>